<dbReference type="EMBL" id="REFS01000003">
    <property type="protein sequence ID" value="RMB18162.1"/>
    <property type="molecule type" value="Genomic_DNA"/>
</dbReference>
<comment type="caution">
    <text evidence="5">The sequence shown here is derived from an EMBL/GenBank/DDBJ whole genome shotgun (WGS) entry which is preliminary data.</text>
</comment>
<dbReference type="Gene3D" id="3.40.30.10">
    <property type="entry name" value="Glutaredoxin"/>
    <property type="match status" value="1"/>
</dbReference>
<feature type="domain" description="Thioredoxin" evidence="4">
    <location>
        <begin position="20"/>
        <end position="152"/>
    </location>
</feature>
<name>A0A3M0D8X7_9EURY</name>
<dbReference type="InterPro" id="IPR051099">
    <property type="entry name" value="AGR/TXD"/>
</dbReference>
<gene>
    <name evidence="5" type="ORF">ATH50_1612</name>
</gene>
<dbReference type="PANTHER" id="PTHR15337">
    <property type="entry name" value="ANTERIOR GRADIENT PROTEIN-RELATED"/>
    <property type="match status" value="1"/>
</dbReference>
<protein>
    <submittedName>
        <fullName evidence="5">Thioredoxin-like protein</fullName>
    </submittedName>
</protein>
<accession>A0A3M0D8X7</accession>
<dbReference type="PANTHER" id="PTHR15337:SF11">
    <property type="entry name" value="THIOREDOXIN DOMAIN-CONTAINING PROTEIN"/>
    <property type="match status" value="1"/>
</dbReference>
<keyword evidence="3" id="KW-0813">Transport</keyword>
<evidence type="ECO:0000259" key="4">
    <source>
        <dbReference type="PROSITE" id="PS51352"/>
    </source>
</evidence>
<dbReference type="Pfam" id="PF13098">
    <property type="entry name" value="Thioredoxin_2"/>
    <property type="match status" value="1"/>
</dbReference>
<keyword evidence="3" id="KW-0249">Electron transport</keyword>
<dbReference type="InterPro" id="IPR013766">
    <property type="entry name" value="Thioredoxin_domain"/>
</dbReference>
<evidence type="ECO:0000256" key="3">
    <source>
        <dbReference type="ARBA" id="ARBA00022982"/>
    </source>
</evidence>
<evidence type="ECO:0000256" key="2">
    <source>
        <dbReference type="ARBA" id="ARBA00022729"/>
    </source>
</evidence>
<dbReference type="InterPro" id="IPR036249">
    <property type="entry name" value="Thioredoxin-like_sf"/>
</dbReference>
<dbReference type="PROSITE" id="PS00194">
    <property type="entry name" value="THIOREDOXIN_1"/>
    <property type="match status" value="1"/>
</dbReference>
<proteinExistence type="inferred from homology"/>
<evidence type="ECO:0000313" key="6">
    <source>
        <dbReference type="Proteomes" id="UP000277326"/>
    </source>
</evidence>
<dbReference type="InterPro" id="IPR012336">
    <property type="entry name" value="Thioredoxin-like_fold"/>
</dbReference>
<dbReference type="PROSITE" id="PS51352">
    <property type="entry name" value="THIOREDOXIN_2"/>
    <property type="match status" value="1"/>
</dbReference>
<evidence type="ECO:0000313" key="5">
    <source>
        <dbReference type="EMBL" id="RMB18162.1"/>
    </source>
</evidence>
<sequence>MKPRKAMTLAFFVVLLSIGYFSMNAAPTLSDENYSYHGDTRWQTNVSAAEATAAAEDKPIIVYFWTTWCTYCEDYNREVYADPAVQSELDDFVKVAVNLDSDAPAGNRLQRKYNVDYPPQHVIIRPDGEVLVRINGYAGKSDFLSYLDAAKSEYARGKRQ</sequence>
<dbReference type="InterPro" id="IPR017937">
    <property type="entry name" value="Thioredoxin_CS"/>
</dbReference>
<dbReference type="AlphaFoldDB" id="A0A3M0D8X7"/>
<reference evidence="5 6" key="1">
    <citation type="journal article" date="2015" name="Stand. Genomic Sci.">
        <title>Genomic Encyclopedia of Bacterial and Archaeal Type Strains, Phase III: the genomes of soil and plant-associated and newly described type strains.</title>
        <authorList>
            <person name="Whitman W.B."/>
            <person name="Woyke T."/>
            <person name="Klenk H.P."/>
            <person name="Zhou Y."/>
            <person name="Lilburn T.G."/>
            <person name="Beck B.J."/>
            <person name="De Vos P."/>
            <person name="Vandamme P."/>
            <person name="Eisen J.A."/>
            <person name="Garrity G."/>
            <person name="Hugenholtz P."/>
            <person name="Kyrpides N.C."/>
        </authorList>
    </citation>
    <scope>NUCLEOTIDE SEQUENCE [LARGE SCALE GENOMIC DNA]</scope>
    <source>
        <strain evidence="5 6">CGMCC 1.10124</strain>
    </source>
</reference>
<keyword evidence="2" id="KW-0732">Signal</keyword>
<comment type="similarity">
    <text evidence="1">Belongs to the glutaredoxin family.</text>
</comment>
<organism evidence="5 6">
    <name type="scientific">Haloplanus aerogenes</name>
    <dbReference type="NCBI Taxonomy" id="660522"/>
    <lineage>
        <taxon>Archaea</taxon>
        <taxon>Methanobacteriati</taxon>
        <taxon>Methanobacteriota</taxon>
        <taxon>Stenosarchaea group</taxon>
        <taxon>Halobacteria</taxon>
        <taxon>Halobacteriales</taxon>
        <taxon>Haloferacaceae</taxon>
        <taxon>Haloplanus</taxon>
    </lineage>
</organism>
<dbReference type="SUPFAM" id="SSF52833">
    <property type="entry name" value="Thioredoxin-like"/>
    <property type="match status" value="1"/>
</dbReference>
<dbReference type="Proteomes" id="UP000277326">
    <property type="component" value="Unassembled WGS sequence"/>
</dbReference>
<evidence type="ECO:0000256" key="1">
    <source>
        <dbReference type="ARBA" id="ARBA00007787"/>
    </source>
</evidence>